<dbReference type="AlphaFoldDB" id="A0AAD8LZ28"/>
<evidence type="ECO:0000313" key="7">
    <source>
        <dbReference type="Proteomes" id="UP001237642"/>
    </source>
</evidence>
<dbReference type="PANTHER" id="PTHR47967:SF14">
    <property type="entry name" value="EUKARYOTIC ASPARTYL PROTEASE FAMILY PROTEIN"/>
    <property type="match status" value="1"/>
</dbReference>
<evidence type="ECO:0000256" key="1">
    <source>
        <dbReference type="ARBA" id="ARBA00007447"/>
    </source>
</evidence>
<reference evidence="6" key="1">
    <citation type="submission" date="2023-02" db="EMBL/GenBank/DDBJ databases">
        <title>Genome of toxic invasive species Heracleum sosnowskyi carries increased number of genes despite the absence of recent whole-genome duplications.</title>
        <authorList>
            <person name="Schelkunov M."/>
            <person name="Shtratnikova V."/>
            <person name="Makarenko M."/>
            <person name="Klepikova A."/>
            <person name="Omelchenko D."/>
            <person name="Novikova G."/>
            <person name="Obukhova E."/>
            <person name="Bogdanov V."/>
            <person name="Penin A."/>
            <person name="Logacheva M."/>
        </authorList>
    </citation>
    <scope>NUCLEOTIDE SEQUENCE</scope>
    <source>
        <strain evidence="6">Hsosn_3</strain>
        <tissue evidence="6">Leaf</tissue>
    </source>
</reference>
<dbReference type="PROSITE" id="PS51767">
    <property type="entry name" value="PEPTIDASE_A1"/>
    <property type="match status" value="1"/>
</dbReference>
<dbReference type="CDD" id="cd22157">
    <property type="entry name" value="F-box_AtFBW1-like"/>
    <property type="match status" value="1"/>
</dbReference>
<evidence type="ECO:0000313" key="6">
    <source>
        <dbReference type="EMBL" id="KAK1353539.1"/>
    </source>
</evidence>
<dbReference type="InterPro" id="IPR032799">
    <property type="entry name" value="TAXi_C"/>
</dbReference>
<dbReference type="Proteomes" id="UP001237642">
    <property type="component" value="Unassembled WGS sequence"/>
</dbReference>
<evidence type="ECO:0008006" key="8">
    <source>
        <dbReference type="Google" id="ProtNLM"/>
    </source>
</evidence>
<feature type="domain" description="F-box" evidence="4">
    <location>
        <begin position="9"/>
        <end position="63"/>
    </location>
</feature>
<dbReference type="SUPFAM" id="SSF81383">
    <property type="entry name" value="F-box domain"/>
    <property type="match status" value="1"/>
</dbReference>
<feature type="domain" description="Peptidase A1" evidence="5">
    <location>
        <begin position="261"/>
        <end position="604"/>
    </location>
</feature>
<evidence type="ECO:0000259" key="5">
    <source>
        <dbReference type="PROSITE" id="PS51767"/>
    </source>
</evidence>
<dbReference type="InterPro" id="IPR036047">
    <property type="entry name" value="F-box-like_dom_sf"/>
</dbReference>
<organism evidence="6 7">
    <name type="scientific">Heracleum sosnowskyi</name>
    <dbReference type="NCBI Taxonomy" id="360622"/>
    <lineage>
        <taxon>Eukaryota</taxon>
        <taxon>Viridiplantae</taxon>
        <taxon>Streptophyta</taxon>
        <taxon>Embryophyta</taxon>
        <taxon>Tracheophyta</taxon>
        <taxon>Spermatophyta</taxon>
        <taxon>Magnoliopsida</taxon>
        <taxon>eudicotyledons</taxon>
        <taxon>Gunneridae</taxon>
        <taxon>Pentapetalae</taxon>
        <taxon>asterids</taxon>
        <taxon>campanulids</taxon>
        <taxon>Apiales</taxon>
        <taxon>Apiaceae</taxon>
        <taxon>Apioideae</taxon>
        <taxon>apioid superclade</taxon>
        <taxon>Tordylieae</taxon>
        <taxon>Tordyliinae</taxon>
        <taxon>Heracleum</taxon>
    </lineage>
</organism>
<name>A0AAD8LZ28_9APIA</name>
<gene>
    <name evidence="6" type="ORF">POM88_051904</name>
</gene>
<dbReference type="EMBL" id="JAUIZM010000012">
    <property type="protein sequence ID" value="KAK1353539.1"/>
    <property type="molecule type" value="Genomic_DNA"/>
</dbReference>
<keyword evidence="7" id="KW-1185">Reference proteome</keyword>
<dbReference type="PANTHER" id="PTHR47967">
    <property type="entry name" value="OS07G0603500 PROTEIN-RELATED"/>
    <property type="match status" value="1"/>
</dbReference>
<comment type="caution">
    <text evidence="6">The sequence shown here is derived from an EMBL/GenBank/DDBJ whole genome shotgun (WGS) entry which is preliminary data.</text>
</comment>
<dbReference type="InterPro" id="IPR032861">
    <property type="entry name" value="TAXi_N"/>
</dbReference>
<dbReference type="Pfam" id="PF14541">
    <property type="entry name" value="TAXi_C"/>
    <property type="match status" value="1"/>
</dbReference>
<dbReference type="PROSITE" id="PS50181">
    <property type="entry name" value="FBOX"/>
    <property type="match status" value="1"/>
</dbReference>
<dbReference type="Gene3D" id="2.40.70.10">
    <property type="entry name" value="Acid Proteases"/>
    <property type="match status" value="2"/>
</dbReference>
<keyword evidence="2" id="KW-0645">Protease</keyword>
<dbReference type="GO" id="GO:0008233">
    <property type="term" value="F:peptidase activity"/>
    <property type="evidence" value="ECO:0007669"/>
    <property type="project" value="UniProtKB-KW"/>
</dbReference>
<dbReference type="InterPro" id="IPR051708">
    <property type="entry name" value="Plant_Aspart_Prot_A1"/>
</dbReference>
<keyword evidence="3" id="KW-0378">Hydrolase</keyword>
<protein>
    <recommendedName>
        <fullName evidence="8">F-box domain-containing protein</fullName>
    </recommendedName>
</protein>
<sequence length="608" mass="69009">MGDCSSLDKENVFDLPEEILAEILSWLEAKYLLRCECVCKVWCSVIRSKLLVDMHALLLYNQVKQKYDLALLDLGGQSDDPCPNADLSWRIVKIPVFDMLSRQDRQERYHFSYCMSREGILHILTSPRVGLQNPKVMCVDLVKQTCGILKVPQNLYFNCKELKFQSWTHKPSILFVRDQKLNIWVLEDYKKQKWADTMVVPLPFLEQRPSLMTELVPHIHRDNDDEEDILVYIHGPGNPRLYTVKSGSVCSGPTPLMRIPATLVSLRGEPPVTQYLAMDTGSHLTWVMADAFKREFKYPPGRSSTQRNITCPSLCRSDACKKLGYCNSIGNCMCQTRYGDGQHKLESYLTYDRFVFQNASAHKVIMGIFCNGTGLLGEENFYGILGLSPPYPSFVHWLHDLGAKKFSYYINGVVTDSFHPYARLTLGDKADIRGKTTPLRIDGAHYRISLESISLGRKKLDIDPKLFAQKGIEGGTGVIIDSGSIKTYLRDEAYNILCLAVGDEMVTRGFKQRPNTRNLCYYGIVEEVKRSDFPILSFNFAEGASLLLDEDDLFIDSVLNYFCMTVMPSSTHGPTLKKLSIIGLTAQQDYIMGYDLENQQLAMKLSDI</sequence>
<dbReference type="Pfam" id="PF14543">
    <property type="entry name" value="TAXi_N"/>
    <property type="match status" value="1"/>
</dbReference>
<accession>A0AAD8LZ28</accession>
<proteinExistence type="inferred from homology"/>
<dbReference type="InterPro" id="IPR021109">
    <property type="entry name" value="Peptidase_aspartic_dom_sf"/>
</dbReference>
<dbReference type="SUPFAM" id="SSF50630">
    <property type="entry name" value="Acid proteases"/>
    <property type="match status" value="1"/>
</dbReference>
<dbReference type="Gene3D" id="1.20.1280.50">
    <property type="match status" value="1"/>
</dbReference>
<comment type="similarity">
    <text evidence="1">Belongs to the peptidase A1 family.</text>
</comment>
<dbReference type="GO" id="GO:0005576">
    <property type="term" value="C:extracellular region"/>
    <property type="evidence" value="ECO:0007669"/>
    <property type="project" value="TreeGrafter"/>
</dbReference>
<evidence type="ECO:0000259" key="4">
    <source>
        <dbReference type="PROSITE" id="PS50181"/>
    </source>
</evidence>
<dbReference type="Pfam" id="PF00646">
    <property type="entry name" value="F-box"/>
    <property type="match status" value="1"/>
</dbReference>
<reference evidence="6" key="2">
    <citation type="submission" date="2023-05" db="EMBL/GenBank/DDBJ databases">
        <authorList>
            <person name="Schelkunov M.I."/>
        </authorList>
    </citation>
    <scope>NUCLEOTIDE SEQUENCE</scope>
    <source>
        <strain evidence="6">Hsosn_3</strain>
        <tissue evidence="6">Leaf</tissue>
    </source>
</reference>
<dbReference type="SMART" id="SM00256">
    <property type="entry name" value="FBOX"/>
    <property type="match status" value="1"/>
</dbReference>
<dbReference type="InterPro" id="IPR033121">
    <property type="entry name" value="PEPTIDASE_A1"/>
</dbReference>
<dbReference type="InterPro" id="IPR001810">
    <property type="entry name" value="F-box_dom"/>
</dbReference>
<evidence type="ECO:0000256" key="3">
    <source>
        <dbReference type="ARBA" id="ARBA00022801"/>
    </source>
</evidence>
<dbReference type="GO" id="GO:0006508">
    <property type="term" value="P:proteolysis"/>
    <property type="evidence" value="ECO:0007669"/>
    <property type="project" value="UniProtKB-KW"/>
</dbReference>
<evidence type="ECO:0000256" key="2">
    <source>
        <dbReference type="ARBA" id="ARBA00022670"/>
    </source>
</evidence>